<dbReference type="Pfam" id="PF14230">
    <property type="entry name" value="DUF4333"/>
    <property type="match status" value="1"/>
</dbReference>
<dbReference type="EMBL" id="RKHO01000001">
    <property type="protein sequence ID" value="ROR90262.1"/>
    <property type="molecule type" value="Genomic_DNA"/>
</dbReference>
<evidence type="ECO:0000259" key="2">
    <source>
        <dbReference type="Pfam" id="PF14230"/>
    </source>
</evidence>
<keyword evidence="4" id="KW-1185">Reference proteome</keyword>
<protein>
    <submittedName>
        <fullName evidence="3">Uncharacterized protein DUF4333</fullName>
    </submittedName>
</protein>
<dbReference type="Proteomes" id="UP000281738">
    <property type="component" value="Unassembled WGS sequence"/>
</dbReference>
<gene>
    <name evidence="3" type="ORF">EDD33_1098</name>
</gene>
<evidence type="ECO:0000313" key="4">
    <source>
        <dbReference type="Proteomes" id="UP000281738"/>
    </source>
</evidence>
<evidence type="ECO:0000256" key="1">
    <source>
        <dbReference type="SAM" id="MobiDB-lite"/>
    </source>
</evidence>
<comment type="caution">
    <text evidence="3">The sequence shown here is derived from an EMBL/GenBank/DDBJ whole genome shotgun (WGS) entry which is preliminary data.</text>
</comment>
<name>A0A3N2CRU2_9ACTN</name>
<feature type="domain" description="DUF4333" evidence="2">
    <location>
        <begin position="44"/>
        <end position="99"/>
    </location>
</feature>
<accession>A0A3N2CRU2</accession>
<sequence length="117" mass="12179">MVPYDDTGDPMLLDHLTHRARRRLAAAGLATALVLGAGCSVGSTGSDVAKAVENTLELRGWDVEEVSCPEGLDAEDDSTTCQVTVGGKDYPLEVTSQGSGGSRGNDIDFDAGDVPKR</sequence>
<proteinExistence type="predicted"/>
<feature type="region of interest" description="Disordered" evidence="1">
    <location>
        <begin position="92"/>
        <end position="117"/>
    </location>
</feature>
<reference evidence="3 4" key="1">
    <citation type="submission" date="2018-11" db="EMBL/GenBank/DDBJ databases">
        <title>Sequencing the genomes of 1000 actinobacteria strains.</title>
        <authorList>
            <person name="Klenk H.-P."/>
        </authorList>
    </citation>
    <scope>NUCLEOTIDE SEQUENCE [LARGE SCALE GENOMIC DNA]</scope>
    <source>
        <strain evidence="3 4">DSM 12652</strain>
    </source>
</reference>
<evidence type="ECO:0000313" key="3">
    <source>
        <dbReference type="EMBL" id="ROR90262.1"/>
    </source>
</evidence>
<dbReference type="AlphaFoldDB" id="A0A3N2CRU2"/>
<dbReference type="InterPro" id="IPR025637">
    <property type="entry name" value="DUF4333"/>
</dbReference>
<organism evidence="3 4">
    <name type="scientific">Nocardioides aurantiacus</name>
    <dbReference type="NCBI Taxonomy" id="86796"/>
    <lineage>
        <taxon>Bacteria</taxon>
        <taxon>Bacillati</taxon>
        <taxon>Actinomycetota</taxon>
        <taxon>Actinomycetes</taxon>
        <taxon>Propionibacteriales</taxon>
        <taxon>Nocardioidaceae</taxon>
        <taxon>Nocardioides</taxon>
    </lineage>
</organism>